<feature type="domain" description="Sulfatase N-terminal" evidence="2">
    <location>
        <begin position="9"/>
        <end position="137"/>
    </location>
</feature>
<dbReference type="InterPro" id="IPR017850">
    <property type="entry name" value="Alkaline_phosphatase_core_sf"/>
</dbReference>
<feature type="compositionally biased region" description="Polar residues" evidence="1">
    <location>
        <begin position="299"/>
        <end position="309"/>
    </location>
</feature>
<dbReference type="EMBL" id="CP108110">
    <property type="protein sequence ID" value="WUQ88655.1"/>
    <property type="molecule type" value="Genomic_DNA"/>
</dbReference>
<feature type="compositionally biased region" description="Low complexity" evidence="1">
    <location>
        <begin position="184"/>
        <end position="198"/>
    </location>
</feature>
<evidence type="ECO:0000259" key="2">
    <source>
        <dbReference type="Pfam" id="PF00884"/>
    </source>
</evidence>
<dbReference type="Gene3D" id="3.40.720.10">
    <property type="entry name" value="Alkaline Phosphatase, subunit A"/>
    <property type="match status" value="2"/>
</dbReference>
<protein>
    <submittedName>
        <fullName evidence="3">Sulfatase-like hydrolase/transferase</fullName>
    </submittedName>
</protein>
<evidence type="ECO:0000256" key="1">
    <source>
        <dbReference type="SAM" id="MobiDB-lite"/>
    </source>
</evidence>
<evidence type="ECO:0000313" key="3">
    <source>
        <dbReference type="EMBL" id="WUQ88655.1"/>
    </source>
</evidence>
<name>A0ABZ1UCP4_9ACTN</name>
<dbReference type="InterPro" id="IPR000917">
    <property type="entry name" value="Sulfatase_N"/>
</dbReference>
<proteinExistence type="predicted"/>
<reference evidence="3" key="1">
    <citation type="submission" date="2022-10" db="EMBL/GenBank/DDBJ databases">
        <title>The complete genomes of actinobacterial strains from the NBC collection.</title>
        <authorList>
            <person name="Joergensen T.S."/>
            <person name="Alvarez Arevalo M."/>
            <person name="Sterndorff E.B."/>
            <person name="Faurdal D."/>
            <person name="Vuksanovic O."/>
            <person name="Mourched A.-S."/>
            <person name="Charusanti P."/>
            <person name="Shaw S."/>
            <person name="Blin K."/>
            <person name="Weber T."/>
        </authorList>
    </citation>
    <scope>NUCLEOTIDE SEQUENCE</scope>
    <source>
        <strain evidence="3">NBC_00222</strain>
    </source>
</reference>
<keyword evidence="4" id="KW-1185">Reference proteome</keyword>
<dbReference type="PANTHER" id="PTHR46615:SF1">
    <property type="entry name" value="ARYLSULFATASE K"/>
    <property type="match status" value="1"/>
</dbReference>
<dbReference type="Pfam" id="PF00884">
    <property type="entry name" value="Sulfatase"/>
    <property type="match status" value="1"/>
</dbReference>
<dbReference type="InterPro" id="IPR051849">
    <property type="entry name" value="GAG-degrading_sulfatase"/>
</dbReference>
<feature type="compositionally biased region" description="Pro residues" evidence="1">
    <location>
        <begin position="160"/>
        <end position="182"/>
    </location>
</feature>
<evidence type="ECO:0000313" key="4">
    <source>
        <dbReference type="Proteomes" id="UP001432222"/>
    </source>
</evidence>
<dbReference type="Proteomes" id="UP001432222">
    <property type="component" value="Chromosome"/>
</dbReference>
<feature type="region of interest" description="Disordered" evidence="1">
    <location>
        <begin position="288"/>
        <end position="309"/>
    </location>
</feature>
<accession>A0ABZ1UCP4</accession>
<dbReference type="RefSeq" id="WP_328959177.1">
    <property type="nucleotide sequence ID" value="NZ_CP108110.1"/>
</dbReference>
<dbReference type="PANTHER" id="PTHR46615">
    <property type="entry name" value="ARYLSULFATASE K"/>
    <property type="match status" value="1"/>
</dbReference>
<feature type="region of interest" description="Disordered" evidence="1">
    <location>
        <begin position="138"/>
        <end position="204"/>
    </location>
</feature>
<organism evidence="3 4">
    <name type="scientific">Kitasatospora purpeofusca</name>
    <dbReference type="NCBI Taxonomy" id="67352"/>
    <lineage>
        <taxon>Bacteria</taxon>
        <taxon>Bacillati</taxon>
        <taxon>Actinomycetota</taxon>
        <taxon>Actinomycetes</taxon>
        <taxon>Kitasatosporales</taxon>
        <taxon>Streptomycetaceae</taxon>
        <taxon>Kitasatospora</taxon>
    </lineage>
</organism>
<dbReference type="SUPFAM" id="SSF53649">
    <property type="entry name" value="Alkaline phosphatase-like"/>
    <property type="match status" value="1"/>
</dbReference>
<gene>
    <name evidence="3" type="ORF">OHA16_05855</name>
</gene>
<sequence length="309" mass="33749">MPANHPRAPYEAGLPRLAQRAQPHAHPTAEWREDDWRRYRHAYYALVERADQQFGTVLAAVREHRRWSGRETVVVLTSDHGDGAGAHGWNEKWALFEEVVRVPFLIGGPGIAAGEVSDRLVSVGEDLLPTLCDLTGVPLPPDLAGPTGPEGPTDRMGPASPSPSPSPSLSPLPSPSPSPSPSTGPQLRPQLRPGLPGRSVFAPEPRETVVVETRWELPGFEDALGRMIRDQRHKYVCYAWGDHREQLFDLAEDPGEMVNLAVDARHAALLDRFRALLAEHCAGTGDPFGRFVPERDTPAPQTTPAPSEG</sequence>